<evidence type="ECO:0000313" key="8">
    <source>
        <dbReference type="Proteomes" id="UP000031532"/>
    </source>
</evidence>
<proteinExistence type="predicted"/>
<evidence type="ECO:0000256" key="3">
    <source>
        <dbReference type="ARBA" id="ARBA00022692"/>
    </source>
</evidence>
<name>A0A9X5I855_9CYAN</name>
<keyword evidence="4 6" id="KW-1133">Transmembrane helix</keyword>
<evidence type="ECO:0000256" key="5">
    <source>
        <dbReference type="ARBA" id="ARBA00023136"/>
    </source>
</evidence>
<keyword evidence="2" id="KW-1003">Cell membrane</keyword>
<evidence type="ECO:0000256" key="6">
    <source>
        <dbReference type="SAM" id="Phobius"/>
    </source>
</evidence>
<comment type="caution">
    <text evidence="7">The sequence shown here is derived from an EMBL/GenBank/DDBJ whole genome shotgun (WGS) entry which is preliminary data.</text>
</comment>
<feature type="transmembrane region" description="Helical" evidence="6">
    <location>
        <begin position="12"/>
        <end position="28"/>
    </location>
</feature>
<feature type="transmembrane region" description="Helical" evidence="6">
    <location>
        <begin position="40"/>
        <end position="61"/>
    </location>
</feature>
<evidence type="ECO:0000313" key="7">
    <source>
        <dbReference type="EMBL" id="NHC38129.1"/>
    </source>
</evidence>
<organism evidence="7 8">
    <name type="scientific">Scytonema millei VB511283</name>
    <dbReference type="NCBI Taxonomy" id="1245923"/>
    <lineage>
        <taxon>Bacteria</taxon>
        <taxon>Bacillati</taxon>
        <taxon>Cyanobacteriota</taxon>
        <taxon>Cyanophyceae</taxon>
        <taxon>Nostocales</taxon>
        <taxon>Scytonemataceae</taxon>
        <taxon>Scytonema</taxon>
    </lineage>
</organism>
<protein>
    <submittedName>
        <fullName evidence="7">UPF0104 family protein</fullName>
    </submittedName>
</protein>
<evidence type="ECO:0000256" key="2">
    <source>
        <dbReference type="ARBA" id="ARBA00022475"/>
    </source>
</evidence>
<dbReference type="RefSeq" id="WP_039713728.1">
    <property type="nucleotide sequence ID" value="NZ_JTJC03000017.1"/>
</dbReference>
<reference evidence="7 8" key="1">
    <citation type="journal article" date="2015" name="Genome Announc.">
        <title>Draft Genome Sequence of the Terrestrial Cyanobacterium Scytonema millei VB511283, Isolated from Eastern India.</title>
        <authorList>
            <person name="Sen D."/>
            <person name="Chandrababunaidu M.M."/>
            <person name="Singh D."/>
            <person name="Sanghi N."/>
            <person name="Ghorai A."/>
            <person name="Mishra G.P."/>
            <person name="Madduluri M."/>
            <person name="Adhikary S.P."/>
            <person name="Tripathy S."/>
        </authorList>
    </citation>
    <scope>NUCLEOTIDE SEQUENCE [LARGE SCALE GENOMIC DNA]</scope>
    <source>
        <strain evidence="7 8">VB511283</strain>
    </source>
</reference>
<keyword evidence="8" id="KW-1185">Reference proteome</keyword>
<feature type="transmembrane region" description="Helical" evidence="6">
    <location>
        <begin position="118"/>
        <end position="140"/>
    </location>
</feature>
<dbReference type="EMBL" id="JTJC03000017">
    <property type="protein sequence ID" value="NHC38129.1"/>
    <property type="molecule type" value="Genomic_DNA"/>
</dbReference>
<evidence type="ECO:0000256" key="1">
    <source>
        <dbReference type="ARBA" id="ARBA00004651"/>
    </source>
</evidence>
<dbReference type="InterPro" id="IPR022791">
    <property type="entry name" value="L-PG_synthase/AglD"/>
</dbReference>
<feature type="transmembrane region" description="Helical" evidence="6">
    <location>
        <begin position="152"/>
        <end position="173"/>
    </location>
</feature>
<keyword evidence="3 6" id="KW-0812">Transmembrane</keyword>
<feature type="transmembrane region" description="Helical" evidence="6">
    <location>
        <begin position="238"/>
        <end position="260"/>
    </location>
</feature>
<accession>A0A9X5I855</accession>
<feature type="transmembrane region" description="Helical" evidence="6">
    <location>
        <begin position="211"/>
        <end position="231"/>
    </location>
</feature>
<evidence type="ECO:0000256" key="4">
    <source>
        <dbReference type="ARBA" id="ARBA00022989"/>
    </source>
</evidence>
<sequence length="314" mass="34377">MQHILSRLKPYLRWIILGGTLFFLITAFKNNWQEVAAIRIATLGWLTLAIALGVTLIAHIWSGWVWTWILEEFNQTVNIPQFVRVYLQTNIAKYLPGNVWHYYGRISAAKTAGIPTSIAALSVLLEPLLMAAAAIVLALLGIQSAIALTQSYIQLLLFFVLAGVLLAIHPHLLNLAMRLLSRMKFKSTVNTSDRVLCQIKRYPWRPLLGELGFVGLRGTGFLLTLLAIIPLSIERIPLLFAAFSLAWVLGLVIPGAPGGLGVFEVTAIALLQHSFSTGAVISAIALYRFISITAEAAGAGLALISWKLEVGSQK</sequence>
<dbReference type="GO" id="GO:0005886">
    <property type="term" value="C:plasma membrane"/>
    <property type="evidence" value="ECO:0007669"/>
    <property type="project" value="UniProtKB-SubCell"/>
</dbReference>
<gene>
    <name evidence="7" type="ORF">QH73_0026510</name>
</gene>
<dbReference type="OrthoDB" id="2542372at2"/>
<dbReference type="AlphaFoldDB" id="A0A9X5I855"/>
<keyword evidence="5 6" id="KW-0472">Membrane</keyword>
<dbReference type="Pfam" id="PF03706">
    <property type="entry name" value="LPG_synthase_TM"/>
    <property type="match status" value="1"/>
</dbReference>
<comment type="subcellular location">
    <subcellularLocation>
        <location evidence="1">Cell membrane</location>
        <topology evidence="1">Multi-pass membrane protein</topology>
    </subcellularLocation>
</comment>
<dbReference type="Proteomes" id="UP000031532">
    <property type="component" value="Unassembled WGS sequence"/>
</dbReference>